<organism evidence="2 3">
    <name type="scientific">Reyranella soli</name>
    <dbReference type="NCBI Taxonomy" id="1230389"/>
    <lineage>
        <taxon>Bacteria</taxon>
        <taxon>Pseudomonadati</taxon>
        <taxon>Pseudomonadota</taxon>
        <taxon>Alphaproteobacteria</taxon>
        <taxon>Hyphomicrobiales</taxon>
        <taxon>Reyranellaceae</taxon>
        <taxon>Reyranella</taxon>
    </lineage>
</organism>
<gene>
    <name evidence="2" type="ORF">RSO01_79830</name>
</gene>
<proteinExistence type="predicted"/>
<protein>
    <submittedName>
        <fullName evidence="2">Uncharacterized protein</fullName>
    </submittedName>
</protein>
<reference evidence="2 3" key="1">
    <citation type="submission" date="2019-07" db="EMBL/GenBank/DDBJ databases">
        <title>Whole genome shotgun sequence of Reyranella soli NBRC 108950.</title>
        <authorList>
            <person name="Hosoyama A."/>
            <person name="Uohara A."/>
            <person name="Ohji S."/>
            <person name="Ichikawa N."/>
        </authorList>
    </citation>
    <scope>NUCLEOTIDE SEQUENCE [LARGE SCALE GENOMIC DNA]</scope>
    <source>
        <strain evidence="2 3">NBRC 108950</strain>
    </source>
</reference>
<dbReference type="EMBL" id="BKAJ01000184">
    <property type="protein sequence ID" value="GEP60817.1"/>
    <property type="molecule type" value="Genomic_DNA"/>
</dbReference>
<feature type="region of interest" description="Disordered" evidence="1">
    <location>
        <begin position="67"/>
        <end position="91"/>
    </location>
</feature>
<evidence type="ECO:0000256" key="1">
    <source>
        <dbReference type="SAM" id="MobiDB-lite"/>
    </source>
</evidence>
<sequence>MRGKIIEFRRYHDLSRVRLYRQQAVPRGPAAQARLDRQIARISGLLGELEELTRGAGDLPPEMLVQARATTETASRFLRPQPDDPQPEVDRGLLDRMYRALELQAAAALPGSGSPGDRASLDGSSPATERDRRD</sequence>
<evidence type="ECO:0000313" key="3">
    <source>
        <dbReference type="Proteomes" id="UP000321058"/>
    </source>
</evidence>
<accession>A0A512NPH0</accession>
<comment type="caution">
    <text evidence="2">The sequence shown here is derived from an EMBL/GenBank/DDBJ whole genome shotgun (WGS) entry which is preliminary data.</text>
</comment>
<dbReference type="AlphaFoldDB" id="A0A512NPH0"/>
<keyword evidence="3" id="KW-1185">Reference proteome</keyword>
<dbReference type="Proteomes" id="UP000321058">
    <property type="component" value="Unassembled WGS sequence"/>
</dbReference>
<dbReference type="OrthoDB" id="9943652at2"/>
<name>A0A512NPH0_9HYPH</name>
<feature type="region of interest" description="Disordered" evidence="1">
    <location>
        <begin position="105"/>
        <end position="134"/>
    </location>
</feature>
<dbReference type="RefSeq" id="WP_147156148.1">
    <property type="nucleotide sequence ID" value="NZ_BKAJ01000184.1"/>
</dbReference>
<evidence type="ECO:0000313" key="2">
    <source>
        <dbReference type="EMBL" id="GEP60817.1"/>
    </source>
</evidence>